<organism evidence="4">
    <name type="scientific">Odontella aurita</name>
    <dbReference type="NCBI Taxonomy" id="265563"/>
    <lineage>
        <taxon>Eukaryota</taxon>
        <taxon>Sar</taxon>
        <taxon>Stramenopiles</taxon>
        <taxon>Ochrophyta</taxon>
        <taxon>Bacillariophyta</taxon>
        <taxon>Mediophyceae</taxon>
        <taxon>Biddulphiophycidae</taxon>
        <taxon>Eupodiscales</taxon>
        <taxon>Odontellaceae</taxon>
        <taxon>Odontella</taxon>
    </lineage>
</organism>
<gene>
    <name evidence="4" type="ORF">OAUR00152_LOCUS33044</name>
</gene>
<dbReference type="GO" id="GO:0042171">
    <property type="term" value="F:lysophosphatidic acid acyltransferase activity"/>
    <property type="evidence" value="ECO:0007669"/>
    <property type="project" value="TreeGrafter"/>
</dbReference>
<evidence type="ECO:0000256" key="1">
    <source>
        <dbReference type="ARBA" id="ARBA00038097"/>
    </source>
</evidence>
<dbReference type="GO" id="GO:0055088">
    <property type="term" value="P:lipid homeostasis"/>
    <property type="evidence" value="ECO:0007669"/>
    <property type="project" value="TreeGrafter"/>
</dbReference>
<dbReference type="GO" id="GO:0006654">
    <property type="term" value="P:phosphatidic acid biosynthetic process"/>
    <property type="evidence" value="ECO:0007669"/>
    <property type="project" value="TreeGrafter"/>
</dbReference>
<dbReference type="PRINTS" id="PR00111">
    <property type="entry name" value="ABHYDROLASE"/>
</dbReference>
<dbReference type="AlphaFoldDB" id="A0A7S4N987"/>
<evidence type="ECO:0000256" key="2">
    <source>
        <dbReference type="SAM" id="MobiDB-lite"/>
    </source>
</evidence>
<proteinExistence type="inferred from homology"/>
<dbReference type="Pfam" id="PF00561">
    <property type="entry name" value="Abhydrolase_1"/>
    <property type="match status" value="1"/>
</dbReference>
<dbReference type="EMBL" id="HBKQ01047881">
    <property type="protein sequence ID" value="CAE2272746.1"/>
    <property type="molecule type" value="Transcribed_RNA"/>
</dbReference>
<feature type="region of interest" description="Disordered" evidence="2">
    <location>
        <begin position="416"/>
        <end position="450"/>
    </location>
</feature>
<dbReference type="Gene3D" id="3.40.50.1820">
    <property type="entry name" value="alpha/beta hydrolase"/>
    <property type="match status" value="1"/>
</dbReference>
<dbReference type="PANTHER" id="PTHR42886">
    <property type="entry name" value="RE40534P-RELATED"/>
    <property type="match status" value="1"/>
</dbReference>
<sequence length="450" mass="49788">MTSLLSSLFTSASAQVASRIETMRAAESSLAELARQFATQEYANDNLLTITDTHIPREAVPLKESRGASNCLISTVSSDDDHLVIHGVKVINRRVATQEGSESKSPLVLLHGYMNGSLYFYKNLYGLARHFGTVHALDMLGWGLSSRPTFQLPDDTVESAEAFFVESLEEWRKKNGIDKMMLGGHSMGGYLSVAYCEKYPHRVDRLILLSPVGVPAQDPENDPLSKRDISFRYRLMFGTFRYLWSRGTTPGSFARSIPESKSRSMVDGYVEARLPSITCPNERQILADYLYNNAMLPGSGEYSLNRILKPGAYARKPTVDRIPGLKVGHVSFVYGQNDWMDPMGGLEVQRRCHDRRAAGESAPDVEVHGVRDAGHLLMLENWEEFNSAVIIGAGGTVPSGLPVPSRFTSEEEHKDFFRKPSFSRQASEDEVTEDVTGEKMAAPAVDPVGA</sequence>
<dbReference type="PANTHER" id="PTHR42886:SF29">
    <property type="entry name" value="PUMMELIG, ISOFORM A"/>
    <property type="match status" value="1"/>
</dbReference>
<protein>
    <recommendedName>
        <fullName evidence="3">AB hydrolase-1 domain-containing protein</fullName>
    </recommendedName>
</protein>
<dbReference type="InterPro" id="IPR029058">
    <property type="entry name" value="AB_hydrolase_fold"/>
</dbReference>
<dbReference type="GO" id="GO:0052689">
    <property type="term" value="F:carboxylic ester hydrolase activity"/>
    <property type="evidence" value="ECO:0007669"/>
    <property type="project" value="TreeGrafter"/>
</dbReference>
<accession>A0A7S4N987</accession>
<evidence type="ECO:0000313" key="4">
    <source>
        <dbReference type="EMBL" id="CAE2272746.1"/>
    </source>
</evidence>
<dbReference type="InterPro" id="IPR000073">
    <property type="entry name" value="AB_hydrolase_1"/>
</dbReference>
<dbReference type="SUPFAM" id="SSF53474">
    <property type="entry name" value="alpha/beta-Hydrolases"/>
    <property type="match status" value="1"/>
</dbReference>
<evidence type="ECO:0000259" key="3">
    <source>
        <dbReference type="Pfam" id="PF00561"/>
    </source>
</evidence>
<feature type="domain" description="AB hydrolase-1" evidence="3">
    <location>
        <begin position="106"/>
        <end position="380"/>
    </location>
</feature>
<comment type="similarity">
    <text evidence="1">Belongs to the peptidase S33 family. ABHD4/ABHD5 subfamily.</text>
</comment>
<name>A0A7S4N987_9STRA</name>
<reference evidence="4" key="1">
    <citation type="submission" date="2021-01" db="EMBL/GenBank/DDBJ databases">
        <authorList>
            <person name="Corre E."/>
            <person name="Pelletier E."/>
            <person name="Niang G."/>
            <person name="Scheremetjew M."/>
            <person name="Finn R."/>
            <person name="Kale V."/>
            <person name="Holt S."/>
            <person name="Cochrane G."/>
            <person name="Meng A."/>
            <person name="Brown T."/>
            <person name="Cohen L."/>
        </authorList>
    </citation>
    <scope>NUCLEOTIDE SEQUENCE</scope>
    <source>
        <strain evidence="4">Isolate 1302-5</strain>
    </source>
</reference>